<gene>
    <name evidence="1" type="ORF">OGAPHI_001697</name>
</gene>
<comment type="caution">
    <text evidence="1">The sequence shown here is derived from an EMBL/GenBank/DDBJ whole genome shotgun (WGS) entry which is preliminary data.</text>
</comment>
<dbReference type="AlphaFoldDB" id="A0A9P8P8Z5"/>
<keyword evidence="2" id="KW-1185">Reference proteome</keyword>
<dbReference type="EMBL" id="JAEUBE010000158">
    <property type="protein sequence ID" value="KAH3667943.1"/>
    <property type="molecule type" value="Genomic_DNA"/>
</dbReference>
<dbReference type="GeneID" id="70233664"/>
<dbReference type="Proteomes" id="UP000769157">
    <property type="component" value="Unassembled WGS sequence"/>
</dbReference>
<name>A0A9P8P8Z5_9ASCO</name>
<sequence length="67" mass="7474">MKIVVVTDENHENTVAPVLAQFMYVKATVNTNVIAREHKGLPFLSTLAMNLGNIPRMAKCLRHLEAI</sequence>
<accession>A0A9P8P8Z5</accession>
<evidence type="ECO:0000313" key="1">
    <source>
        <dbReference type="EMBL" id="KAH3667943.1"/>
    </source>
</evidence>
<proteinExistence type="predicted"/>
<dbReference type="RefSeq" id="XP_046062357.1">
    <property type="nucleotide sequence ID" value="XM_046202485.1"/>
</dbReference>
<protein>
    <submittedName>
        <fullName evidence="1">Uncharacterized protein</fullName>
    </submittedName>
</protein>
<reference evidence="1" key="2">
    <citation type="submission" date="2021-01" db="EMBL/GenBank/DDBJ databases">
        <authorList>
            <person name="Schikora-Tamarit M.A."/>
        </authorList>
    </citation>
    <scope>NUCLEOTIDE SEQUENCE</scope>
    <source>
        <strain evidence="1">CBS6075</strain>
    </source>
</reference>
<evidence type="ECO:0000313" key="2">
    <source>
        <dbReference type="Proteomes" id="UP000769157"/>
    </source>
</evidence>
<reference evidence="1" key="1">
    <citation type="journal article" date="2021" name="Open Biol.">
        <title>Shared evolutionary footprints suggest mitochondrial oxidative damage underlies multiple complex I losses in fungi.</title>
        <authorList>
            <person name="Schikora-Tamarit M.A."/>
            <person name="Marcet-Houben M."/>
            <person name="Nosek J."/>
            <person name="Gabaldon T."/>
        </authorList>
    </citation>
    <scope>NUCLEOTIDE SEQUENCE</scope>
    <source>
        <strain evidence="1">CBS6075</strain>
    </source>
</reference>
<organism evidence="1 2">
    <name type="scientific">Ogataea philodendri</name>
    <dbReference type="NCBI Taxonomy" id="1378263"/>
    <lineage>
        <taxon>Eukaryota</taxon>
        <taxon>Fungi</taxon>
        <taxon>Dikarya</taxon>
        <taxon>Ascomycota</taxon>
        <taxon>Saccharomycotina</taxon>
        <taxon>Pichiomycetes</taxon>
        <taxon>Pichiales</taxon>
        <taxon>Pichiaceae</taxon>
        <taxon>Ogataea</taxon>
    </lineage>
</organism>